<dbReference type="GO" id="GO:0046872">
    <property type="term" value="F:metal ion binding"/>
    <property type="evidence" value="ECO:0007669"/>
    <property type="project" value="UniProtKB-KW"/>
</dbReference>
<dbReference type="EC" id="2.7.11.25" evidence="3"/>
<dbReference type="InterPro" id="IPR046872">
    <property type="entry name" value="DRHyd-ASK"/>
</dbReference>
<dbReference type="OrthoDB" id="275301at2759"/>
<dbReference type="PROSITE" id="PS00107">
    <property type="entry name" value="PROTEIN_KINASE_ATP"/>
    <property type="match status" value="1"/>
</dbReference>
<dbReference type="GO" id="GO:0007254">
    <property type="term" value="P:JNK cascade"/>
    <property type="evidence" value="ECO:0000318"/>
    <property type="project" value="GO_Central"/>
</dbReference>
<dbReference type="FunFam" id="3.30.200.20:FF:000067">
    <property type="entry name" value="Mitogen-activated protein kinase kinase kinase 5"/>
    <property type="match status" value="1"/>
</dbReference>
<keyword evidence="9 14" id="KW-0067">ATP-binding</keyword>
<evidence type="ECO:0000256" key="13">
    <source>
        <dbReference type="ARBA" id="ARBA00048329"/>
    </source>
</evidence>
<evidence type="ECO:0000256" key="5">
    <source>
        <dbReference type="ARBA" id="ARBA00022679"/>
    </source>
</evidence>
<evidence type="ECO:0000256" key="14">
    <source>
        <dbReference type="PROSITE-ProRule" id="PRU10141"/>
    </source>
</evidence>
<dbReference type="CDD" id="cd06624">
    <property type="entry name" value="STKc_ASK"/>
    <property type="match status" value="1"/>
</dbReference>
<feature type="compositionally biased region" description="Polar residues" evidence="16">
    <location>
        <begin position="1100"/>
        <end position="1121"/>
    </location>
</feature>
<dbReference type="GeneID" id="118423067"/>
<feature type="region of interest" description="Disordered" evidence="16">
    <location>
        <begin position="1"/>
        <end position="45"/>
    </location>
</feature>
<sequence length="1500" mass="168832">MAELDSPGSQREVPGNTEPQQQQQHDREKPPRLRHRSSSQRGLAVGDSMGKSLRVVCVTGNGNSPAVCAQAVRELERACASQETASTIHSLNGDGSGLASPTTGGIHVEKISFERLDFGETKELDLFYTAEVAVVDVTPQNQQAALFYHLGVRESFGCNDNIVLYYETGDPEVAQSLKCMQSWNVFRRHSLRSQEELDVASCSYYTFIPYMTNERGRCYVSEPMVLLRAGGNVDTSPQGAGAGQGVCVFLSTVLKRELKELARKKRTQAKDLLLNQLRKARSKHQGHALAKELATLRGRLDDPTLLSGDIVHNFLLSYRECQDYNAMVKLYEDLQAIPYLNITDCPSIQHLYAFALNRRNRPGDREKALDIITQSLLALVKHKTNVSFGTKKVTAEQLKEAIENSDVPAPDLLCMCGRIYKDLFLESECTNMEARENAIHWYRKGFEVQPNTYAGINLATLLVVSGQDFLKSPELQRVGVILNNLVGRKGSLPSLEDYWDVATFFEISALAQDYSKAIQAAEQMYKLKPPTWYLKSTLANIKLQDRFRKDKKMSRERTLFEFWVEVFVEATKEEESNDVRFPVLLLEPTKLFMPSFVTVNTDSSEKSVHLWHVAPPPDSKELHDWKFSAASIKSISLYKRDDRCVFMYIQENLDDFQLFFPADHLRQRFYHLVTSMTEESPEKEEADNGPDLLQYEYEFEDNGNRVVLGKGTFGVVYAARDLNTQVRIAIKEVPERDSSQAELLHEEIRLHSRLSHKNIVKYLGSVSEDEVIKIFMELVPGGSLSSLLRQKWGPLKENENAIIFYTRQILEGLKYLHDNKIVHRDIKGDNCLVNTYSGVVKISDFGTSKRLAGINPCTDTFTDGEYEFEEPTDYRYVAAVAAKKMLTPGTLQYMAPEVIDRGLRGHGPPADIWSLGCTIVEMATGKPPFIELGNPQAAMFKVGYYKIHPDIPDVMSDKANSFLLRCFEADPGKRSTAGDLLTDPWLNRKKSKVSKSKSPHGPGFDRSISVCERRGSGPITWARSSSSDECHEVGSYDKRRSSMVEVPRKLSYSPGDVHPSPPVIERHRLSLDLPSVMEHPNGMHRCDTFAGSSSDFGYGSSPTSISHLRTPSPLHSSSDGSTDAMDRPRFFQDENTASGLTPFYNLRKESERRSTLVKVLEEDEDKVCASWLLRIEQDSATSVRLSKTHLVYLIESLRQYIKDQVGSILAKAIGTMKQQLEFDSQAMNEVQIALYIFQDVVFDLLKEHNIQPHWMFALDDLVRNAVQLAITYIPDYANRAPPTSAAAASAAPVPPHPHPHPQHHPQHHQPDGAMAPSSEEEGGNTSGVSTLSSTRSHDHHLLFANQATQLALHEQVSRLQLENRRLLEELMQSERQYNELLHMQVVDRQQMVRHLQSGASGERSRHSSAGSASVSVTSVGRAVRRDAELDRWLADLGLDTTVADRFFDEEYSLHDVLELMTRDDLRQLNLRGGIQLRIWDAVLKHRTGRASPEEKPGDPD</sequence>
<dbReference type="Gene3D" id="1.10.510.10">
    <property type="entry name" value="Transferase(Phosphotransferase) domain 1"/>
    <property type="match status" value="1"/>
</dbReference>
<evidence type="ECO:0000256" key="4">
    <source>
        <dbReference type="ARBA" id="ARBA00022527"/>
    </source>
</evidence>
<evidence type="ECO:0000256" key="7">
    <source>
        <dbReference type="ARBA" id="ARBA00022741"/>
    </source>
</evidence>
<protein>
    <recommendedName>
        <fullName evidence="3">mitogen-activated protein kinase kinase kinase</fullName>
        <ecNumber evidence="3">2.7.11.25</ecNumber>
    </recommendedName>
</protein>
<dbReference type="PANTHER" id="PTHR11584:SF394">
    <property type="entry name" value="APOPTOTIC SIGNAL-REGULATING KINASE 1, ISOFORM C"/>
    <property type="match status" value="1"/>
</dbReference>
<dbReference type="RefSeq" id="XP_035686883.1">
    <property type="nucleotide sequence ID" value="XM_035830990.1"/>
</dbReference>
<evidence type="ECO:0000256" key="11">
    <source>
        <dbReference type="ARBA" id="ARBA00023054"/>
    </source>
</evidence>
<comment type="catalytic activity">
    <reaction evidence="13">
        <text>L-seryl-[protein] + ATP = O-phospho-L-seryl-[protein] + ADP + H(+)</text>
        <dbReference type="Rhea" id="RHEA:17989"/>
        <dbReference type="Rhea" id="RHEA-COMP:9863"/>
        <dbReference type="Rhea" id="RHEA-COMP:11604"/>
        <dbReference type="ChEBI" id="CHEBI:15378"/>
        <dbReference type="ChEBI" id="CHEBI:29999"/>
        <dbReference type="ChEBI" id="CHEBI:30616"/>
        <dbReference type="ChEBI" id="CHEBI:83421"/>
        <dbReference type="ChEBI" id="CHEBI:456216"/>
        <dbReference type="EC" id="2.7.11.25"/>
    </reaction>
</comment>
<dbReference type="Pfam" id="PF20302">
    <property type="entry name" value="HisK-N-like"/>
    <property type="match status" value="1"/>
</dbReference>
<evidence type="ECO:0000256" key="2">
    <source>
        <dbReference type="ARBA" id="ARBA00006529"/>
    </source>
</evidence>
<dbReference type="InterPro" id="IPR046873">
    <property type="entry name" value="HisK-N-like"/>
</dbReference>
<dbReference type="Pfam" id="PF00069">
    <property type="entry name" value="Pkinase"/>
    <property type="match status" value="1"/>
</dbReference>
<keyword evidence="11 15" id="KW-0175">Coiled coil</keyword>
<feature type="binding site" evidence="14">
    <location>
        <position position="731"/>
    </location>
    <ligand>
        <name>ATP</name>
        <dbReference type="ChEBI" id="CHEBI:30616"/>
    </ligand>
</feature>
<proteinExistence type="inferred from homology"/>
<keyword evidence="8" id="KW-0418">Kinase</keyword>
<keyword evidence="18" id="KW-1185">Reference proteome</keyword>
<dbReference type="InterPro" id="IPR000719">
    <property type="entry name" value="Prot_kinase_dom"/>
</dbReference>
<dbReference type="GO" id="GO:0004709">
    <property type="term" value="F:MAP kinase kinase kinase activity"/>
    <property type="evidence" value="ECO:0000318"/>
    <property type="project" value="GO_Central"/>
</dbReference>
<feature type="region of interest" description="Disordered" evidence="16">
    <location>
        <begin position="1281"/>
        <end position="1334"/>
    </location>
</feature>
<dbReference type="Pfam" id="PF19039">
    <property type="entry name" value="ASK_PH"/>
    <property type="match status" value="1"/>
</dbReference>
<dbReference type="SMART" id="SM00220">
    <property type="entry name" value="S_TKc"/>
    <property type="match status" value="1"/>
</dbReference>
<keyword evidence="5" id="KW-0808">Transferase</keyword>
<feature type="compositionally biased region" description="Low complexity" evidence="16">
    <location>
        <begin position="1397"/>
        <end position="1417"/>
    </location>
</feature>
<dbReference type="OMA" id="CLCGRIC"/>
<keyword evidence="6" id="KW-0479">Metal-binding</keyword>
<evidence type="ECO:0000256" key="9">
    <source>
        <dbReference type="ARBA" id="ARBA00022840"/>
    </source>
</evidence>
<evidence type="ECO:0000256" key="3">
    <source>
        <dbReference type="ARBA" id="ARBA00012406"/>
    </source>
</evidence>
<dbReference type="GO" id="GO:0038066">
    <property type="term" value="P:p38MAPK cascade"/>
    <property type="evidence" value="ECO:0000318"/>
    <property type="project" value="GO_Central"/>
</dbReference>
<feature type="compositionally biased region" description="Low complexity" evidence="16">
    <location>
        <begin position="1281"/>
        <end position="1291"/>
    </location>
</feature>
<feature type="compositionally biased region" description="Basic residues" evidence="16">
    <location>
        <begin position="1297"/>
        <end position="1307"/>
    </location>
</feature>
<dbReference type="Proteomes" id="UP000001554">
    <property type="component" value="Chromosome 9"/>
</dbReference>
<evidence type="ECO:0000256" key="8">
    <source>
        <dbReference type="ARBA" id="ARBA00022777"/>
    </source>
</evidence>
<name>A0A9J7LQP1_BRAFL</name>
<dbReference type="Pfam" id="PF20309">
    <property type="entry name" value="DRHyd-ASK"/>
    <property type="match status" value="1"/>
</dbReference>
<keyword evidence="4" id="KW-0723">Serine/threonine-protein kinase</keyword>
<dbReference type="Gene3D" id="3.30.200.20">
    <property type="entry name" value="Phosphorylase Kinase, domain 1"/>
    <property type="match status" value="1"/>
</dbReference>
<gene>
    <name evidence="19" type="primary">LOC118423067</name>
</gene>
<dbReference type="PROSITE" id="PS50011">
    <property type="entry name" value="PROTEIN_KINASE_DOM"/>
    <property type="match status" value="1"/>
</dbReference>
<dbReference type="Gene3D" id="1.10.150.50">
    <property type="entry name" value="Transcription Factor, Ets-1"/>
    <property type="match status" value="1"/>
</dbReference>
<dbReference type="PANTHER" id="PTHR11584">
    <property type="entry name" value="SERINE/THREONINE PROTEIN KINASE"/>
    <property type="match status" value="1"/>
</dbReference>
<dbReference type="InterPro" id="IPR001660">
    <property type="entry name" value="SAM"/>
</dbReference>
<evidence type="ECO:0000256" key="16">
    <source>
        <dbReference type="SAM" id="MobiDB-lite"/>
    </source>
</evidence>
<evidence type="ECO:0000256" key="6">
    <source>
        <dbReference type="ARBA" id="ARBA00022723"/>
    </source>
</evidence>
<reference evidence="19" key="2">
    <citation type="submission" date="2025-08" db="UniProtKB">
        <authorList>
            <consortium name="RefSeq"/>
        </authorList>
    </citation>
    <scope>IDENTIFICATION</scope>
    <source>
        <strain evidence="19">S238N-H82</strain>
        <tissue evidence="19">Testes</tissue>
    </source>
</reference>
<dbReference type="Pfam" id="PF13281">
    <property type="entry name" value="MAP3K_TRAF_bd"/>
    <property type="match status" value="2"/>
</dbReference>
<feature type="region of interest" description="Disordered" evidence="16">
    <location>
        <begin position="1396"/>
        <end position="1417"/>
    </location>
</feature>
<dbReference type="InterPro" id="IPR008271">
    <property type="entry name" value="Ser/Thr_kinase_AS"/>
</dbReference>
<evidence type="ECO:0000256" key="12">
    <source>
        <dbReference type="ARBA" id="ARBA00047559"/>
    </source>
</evidence>
<dbReference type="KEGG" id="bfo:118423067"/>
<feature type="domain" description="Protein kinase" evidence="17">
    <location>
        <begin position="702"/>
        <end position="986"/>
    </location>
</feature>
<comment type="cofactor">
    <cofactor evidence="1">
        <name>Mg(2+)</name>
        <dbReference type="ChEBI" id="CHEBI:18420"/>
    </cofactor>
</comment>
<accession>A0A9J7LQP1</accession>
<evidence type="ECO:0000256" key="15">
    <source>
        <dbReference type="SAM" id="Coils"/>
    </source>
</evidence>
<dbReference type="GO" id="GO:0005524">
    <property type="term" value="F:ATP binding"/>
    <property type="evidence" value="ECO:0007669"/>
    <property type="project" value="UniProtKB-UniRule"/>
</dbReference>
<evidence type="ECO:0000259" key="17">
    <source>
        <dbReference type="PROSITE" id="PS50011"/>
    </source>
</evidence>
<dbReference type="SUPFAM" id="SSF47769">
    <property type="entry name" value="SAM/Pointed domain"/>
    <property type="match status" value="1"/>
</dbReference>
<keyword evidence="7 14" id="KW-0547">Nucleotide-binding</keyword>
<dbReference type="SMART" id="SM00454">
    <property type="entry name" value="SAM"/>
    <property type="match status" value="1"/>
</dbReference>
<dbReference type="SUPFAM" id="SSF56112">
    <property type="entry name" value="Protein kinase-like (PK-like)"/>
    <property type="match status" value="1"/>
</dbReference>
<organism evidence="18 19">
    <name type="scientific">Branchiostoma floridae</name>
    <name type="common">Florida lancelet</name>
    <name type="synonym">Amphioxus</name>
    <dbReference type="NCBI Taxonomy" id="7739"/>
    <lineage>
        <taxon>Eukaryota</taxon>
        <taxon>Metazoa</taxon>
        <taxon>Chordata</taxon>
        <taxon>Cephalochordata</taxon>
        <taxon>Leptocardii</taxon>
        <taxon>Amphioxiformes</taxon>
        <taxon>Branchiostomatidae</taxon>
        <taxon>Branchiostoma</taxon>
    </lineage>
</organism>
<comment type="similarity">
    <text evidence="2">Belongs to the protein kinase superfamily. STE Ser/Thr protein kinase family. MAP kinase kinase kinase subfamily.</text>
</comment>
<evidence type="ECO:0000256" key="1">
    <source>
        <dbReference type="ARBA" id="ARBA00001946"/>
    </source>
</evidence>
<evidence type="ECO:0000313" key="19">
    <source>
        <dbReference type="RefSeq" id="XP_035686883.1"/>
    </source>
</evidence>
<feature type="region of interest" description="Disordered" evidence="16">
    <location>
        <begin position="1100"/>
        <end position="1127"/>
    </location>
</feature>
<evidence type="ECO:0000313" key="18">
    <source>
        <dbReference type="Proteomes" id="UP000001554"/>
    </source>
</evidence>
<dbReference type="PROSITE" id="PS00108">
    <property type="entry name" value="PROTEIN_KINASE_ST"/>
    <property type="match status" value="1"/>
</dbReference>
<dbReference type="InterPro" id="IPR013761">
    <property type="entry name" value="SAM/pointed_sf"/>
</dbReference>
<comment type="catalytic activity">
    <reaction evidence="12">
        <text>L-threonyl-[protein] + ATP = O-phospho-L-threonyl-[protein] + ADP + H(+)</text>
        <dbReference type="Rhea" id="RHEA:46608"/>
        <dbReference type="Rhea" id="RHEA-COMP:11060"/>
        <dbReference type="Rhea" id="RHEA-COMP:11605"/>
        <dbReference type="ChEBI" id="CHEBI:15378"/>
        <dbReference type="ChEBI" id="CHEBI:30013"/>
        <dbReference type="ChEBI" id="CHEBI:30616"/>
        <dbReference type="ChEBI" id="CHEBI:61977"/>
        <dbReference type="ChEBI" id="CHEBI:456216"/>
        <dbReference type="EC" id="2.7.11.25"/>
    </reaction>
</comment>
<keyword evidence="10" id="KW-0460">Magnesium</keyword>
<dbReference type="InterPro" id="IPR011009">
    <property type="entry name" value="Kinase-like_dom_sf"/>
</dbReference>
<reference evidence="18" key="1">
    <citation type="journal article" date="2020" name="Nat. Ecol. Evol.">
        <title>Deeply conserved synteny resolves early events in vertebrate evolution.</title>
        <authorList>
            <person name="Simakov O."/>
            <person name="Marletaz F."/>
            <person name="Yue J.X."/>
            <person name="O'Connell B."/>
            <person name="Jenkins J."/>
            <person name="Brandt A."/>
            <person name="Calef R."/>
            <person name="Tung C.H."/>
            <person name="Huang T.K."/>
            <person name="Schmutz J."/>
            <person name="Satoh N."/>
            <person name="Yu J.K."/>
            <person name="Putnam N.H."/>
            <person name="Green R.E."/>
            <person name="Rokhsar D.S."/>
        </authorList>
    </citation>
    <scope>NUCLEOTIDE SEQUENCE [LARGE SCALE GENOMIC DNA]</scope>
    <source>
        <strain evidence="18">S238N-H82</strain>
    </source>
</reference>
<feature type="region of interest" description="Disordered" evidence="16">
    <location>
        <begin position="990"/>
        <end position="1009"/>
    </location>
</feature>
<dbReference type="InterPro" id="IPR017441">
    <property type="entry name" value="Protein_kinase_ATP_BS"/>
</dbReference>
<dbReference type="InterPro" id="IPR043969">
    <property type="entry name" value="MAP3K_PH"/>
</dbReference>
<feature type="coiled-coil region" evidence="15">
    <location>
        <begin position="1356"/>
        <end position="1383"/>
    </location>
</feature>
<evidence type="ECO:0000256" key="10">
    <source>
        <dbReference type="ARBA" id="ARBA00022842"/>
    </source>
</evidence>
<dbReference type="InterPro" id="IPR025136">
    <property type="entry name" value="MAP3K_TRAF-bd"/>
</dbReference>